<dbReference type="SUPFAM" id="SSF50494">
    <property type="entry name" value="Trypsin-like serine proteases"/>
    <property type="match status" value="1"/>
</dbReference>
<dbReference type="AlphaFoldDB" id="A0A0A1UY85"/>
<dbReference type="Proteomes" id="UP000030151">
    <property type="component" value="Unassembled WGS sequence"/>
</dbReference>
<proteinExistence type="predicted"/>
<protein>
    <submittedName>
        <fullName evidence="2">Peptidase S1 domain protein</fullName>
    </submittedName>
</protein>
<gene>
    <name evidence="2" type="ORF">X797_004662</name>
</gene>
<comment type="caution">
    <text evidence="2">The sequence shown here is derived from an EMBL/GenBank/DDBJ whole genome shotgun (WGS) entry which is preliminary data.</text>
</comment>
<dbReference type="EMBL" id="JELW01000005">
    <property type="protein sequence ID" value="EXV02530.1"/>
    <property type="molecule type" value="Genomic_DNA"/>
</dbReference>
<organism evidence="2 3">
    <name type="scientific">Metarhizium robertsii</name>
    <dbReference type="NCBI Taxonomy" id="568076"/>
    <lineage>
        <taxon>Eukaryota</taxon>
        <taxon>Fungi</taxon>
        <taxon>Dikarya</taxon>
        <taxon>Ascomycota</taxon>
        <taxon>Pezizomycotina</taxon>
        <taxon>Sordariomycetes</taxon>
        <taxon>Hypocreomycetidae</taxon>
        <taxon>Hypocreales</taxon>
        <taxon>Clavicipitaceae</taxon>
        <taxon>Metarhizium</taxon>
    </lineage>
</organism>
<evidence type="ECO:0000313" key="2">
    <source>
        <dbReference type="EMBL" id="EXV02530.1"/>
    </source>
</evidence>
<sequence>MYTKFGKKLTGRTGAHKSPSKTLSKVVLGIHSREDCAKYQGVGDRDTIVCAGGEGKNICKGDDGGPLIDRKTGLLLAVVSWSIQLEALRAQQKELCKELGKDLDQCRPQVAECVFWASAQKNNDLDGGPSGQASRITTAFQSLLNNVTPASYTNQGHTSWHREVRSVSRMPVEHEETFLGTFVTENADPVAGCTLPYTKRTFVPRVVGASALRNV</sequence>
<dbReference type="HOGENOM" id="CLU_1283527_0_0_1"/>
<evidence type="ECO:0000259" key="1">
    <source>
        <dbReference type="Pfam" id="PF00089"/>
    </source>
</evidence>
<feature type="domain" description="Peptidase S1" evidence="1">
    <location>
        <begin position="11"/>
        <end position="82"/>
    </location>
</feature>
<dbReference type="InterPro" id="IPR043504">
    <property type="entry name" value="Peptidase_S1_PA_chymotrypsin"/>
</dbReference>
<dbReference type="InterPro" id="IPR001254">
    <property type="entry name" value="Trypsin_dom"/>
</dbReference>
<reference evidence="2 3" key="1">
    <citation type="submission" date="2014-02" db="EMBL/GenBank/DDBJ databases">
        <title>The genome sequence of the entomopathogenic fungus Metarhizium robertsii ARSEF 2575.</title>
        <authorList>
            <person name="Giuliano Garisto Donzelli B."/>
            <person name="Roe B.A."/>
            <person name="Macmil S.L."/>
            <person name="Krasnoff S.B."/>
            <person name="Gibson D.M."/>
        </authorList>
    </citation>
    <scope>NUCLEOTIDE SEQUENCE [LARGE SCALE GENOMIC DNA]</scope>
    <source>
        <strain evidence="2 3">ARSEF 2575</strain>
    </source>
</reference>
<accession>A0A0A1UY85</accession>
<evidence type="ECO:0000313" key="3">
    <source>
        <dbReference type="Proteomes" id="UP000030151"/>
    </source>
</evidence>
<dbReference type="GO" id="GO:0004252">
    <property type="term" value="F:serine-type endopeptidase activity"/>
    <property type="evidence" value="ECO:0007669"/>
    <property type="project" value="InterPro"/>
</dbReference>
<dbReference type="Gene3D" id="2.40.10.10">
    <property type="entry name" value="Trypsin-like serine proteases"/>
    <property type="match status" value="1"/>
</dbReference>
<name>A0A0A1UY85_9HYPO</name>
<dbReference type="InterPro" id="IPR009003">
    <property type="entry name" value="Peptidase_S1_PA"/>
</dbReference>
<dbReference type="GO" id="GO:0006508">
    <property type="term" value="P:proteolysis"/>
    <property type="evidence" value="ECO:0007669"/>
    <property type="project" value="InterPro"/>
</dbReference>
<dbReference type="Pfam" id="PF00089">
    <property type="entry name" value="Trypsin"/>
    <property type="match status" value="1"/>
</dbReference>